<reference evidence="1 2" key="1">
    <citation type="submission" date="2009-12" db="EMBL/GenBank/DDBJ databases">
        <title>The draft genome of Batrachochytrium dendrobatidis.</title>
        <authorList>
            <consortium name="US DOE Joint Genome Institute (JGI-PGF)"/>
            <person name="Kuo A."/>
            <person name="Salamov A."/>
            <person name="Schmutz J."/>
            <person name="Lucas S."/>
            <person name="Pitluck S."/>
            <person name="Rosenblum E."/>
            <person name="Stajich J."/>
            <person name="Eisen M."/>
            <person name="Grigoriev I.V."/>
        </authorList>
    </citation>
    <scope>NUCLEOTIDE SEQUENCE [LARGE SCALE GENOMIC DNA]</scope>
    <source>
        <strain evidence="2">JAM81 / FGSC 10211</strain>
    </source>
</reference>
<proteinExistence type="predicted"/>
<dbReference type="InParanoid" id="F4P2X3"/>
<dbReference type="HOGENOM" id="CLU_927440_0_0_1"/>
<dbReference type="GeneID" id="18238710"/>
<dbReference type="OrthoDB" id="2129024at2759"/>
<organism evidence="1 2">
    <name type="scientific">Batrachochytrium dendrobatidis (strain JAM81 / FGSC 10211)</name>
    <name type="common">Frog chytrid fungus</name>
    <dbReference type="NCBI Taxonomy" id="684364"/>
    <lineage>
        <taxon>Eukaryota</taxon>
        <taxon>Fungi</taxon>
        <taxon>Fungi incertae sedis</taxon>
        <taxon>Chytridiomycota</taxon>
        <taxon>Chytridiomycota incertae sedis</taxon>
        <taxon>Chytridiomycetes</taxon>
        <taxon>Rhizophydiales</taxon>
        <taxon>Rhizophydiales incertae sedis</taxon>
        <taxon>Batrachochytrium</taxon>
    </lineage>
</organism>
<evidence type="ECO:0000313" key="2">
    <source>
        <dbReference type="Proteomes" id="UP000007241"/>
    </source>
</evidence>
<accession>F4P2X3</accession>
<dbReference type="EMBL" id="GL882884">
    <property type="protein sequence ID" value="EGF80511.1"/>
    <property type="molecule type" value="Genomic_DNA"/>
</dbReference>
<gene>
    <name evidence="1" type="ORF">BATDEDRAFT_25151</name>
</gene>
<keyword evidence="2" id="KW-1185">Reference proteome</keyword>
<name>F4P2X3_BATDJ</name>
<dbReference type="Proteomes" id="UP000007241">
    <property type="component" value="Unassembled WGS sequence"/>
</dbReference>
<dbReference type="AlphaFoldDB" id="F4P2X3"/>
<sequence length="250" mass="28167">MFSRAIGRCCYSTHKAASKLWVKHNGGPSAQVSTKSCINIDDFADKVKQKLNTNNQVALYTSINKEALDPGLSLKELLKLTSATTPAKSPCLSKSFLLLKTHLQQKPYIFVIPMMMESLRMNMLNTVSRTTRTCVISIKMAKDSSTWLTQRKMTKKEADAMEAKTLLSMKTYLVEKLQASPIDLPTDIYDSTGKQIQEWDYSKIVGVACGTRFPDGCREEAHRLGLMVVYPSGSRYRVDGKVEFDYTIRR</sequence>
<evidence type="ECO:0000313" key="1">
    <source>
        <dbReference type="EMBL" id="EGF80511.1"/>
    </source>
</evidence>
<dbReference type="RefSeq" id="XP_006679039.1">
    <property type="nucleotide sequence ID" value="XM_006678976.1"/>
</dbReference>
<protein>
    <submittedName>
        <fullName evidence="1">Uncharacterized protein</fullName>
    </submittedName>
</protein>